<name>A0A834YUS7_TETSI</name>
<protein>
    <submittedName>
        <fullName evidence="3">Uncharacterized protein</fullName>
    </submittedName>
</protein>
<feature type="transmembrane region" description="Helical" evidence="2">
    <location>
        <begin position="160"/>
        <end position="179"/>
    </location>
</feature>
<keyword evidence="2" id="KW-0472">Membrane</keyword>
<evidence type="ECO:0000313" key="4">
    <source>
        <dbReference type="Proteomes" id="UP000655225"/>
    </source>
</evidence>
<comment type="caution">
    <text evidence="3">The sequence shown here is derived from an EMBL/GenBank/DDBJ whole genome shotgun (WGS) entry which is preliminary data.</text>
</comment>
<proteinExistence type="predicted"/>
<sequence>MKGYQTPQKESANGRSKETPLKYISGQVKKPQKIAKKCLNSAFTSVSEDISPKTTKEFIDSSSASENFDGNQRSKLLDSFVLSLNPSLSASSEAFDLSDFSTSSKITDDKQESGDVAIECHESDGLKIEDVEIEIIIIIEDFYRLPEERDRYSELVSAKLRIGFLCFLLWIVSVSVILFSRSAAKISFLEPPPT</sequence>
<feature type="compositionally biased region" description="Polar residues" evidence="1">
    <location>
        <begin position="1"/>
        <end position="14"/>
    </location>
</feature>
<dbReference type="AlphaFoldDB" id="A0A834YUS7"/>
<keyword evidence="2" id="KW-0812">Transmembrane</keyword>
<organism evidence="3 4">
    <name type="scientific">Tetracentron sinense</name>
    <name type="common">Spur-leaf</name>
    <dbReference type="NCBI Taxonomy" id="13715"/>
    <lineage>
        <taxon>Eukaryota</taxon>
        <taxon>Viridiplantae</taxon>
        <taxon>Streptophyta</taxon>
        <taxon>Embryophyta</taxon>
        <taxon>Tracheophyta</taxon>
        <taxon>Spermatophyta</taxon>
        <taxon>Magnoliopsida</taxon>
        <taxon>Trochodendrales</taxon>
        <taxon>Trochodendraceae</taxon>
        <taxon>Tetracentron</taxon>
    </lineage>
</organism>
<dbReference type="OrthoDB" id="1063472at2759"/>
<evidence type="ECO:0000256" key="2">
    <source>
        <dbReference type="SAM" id="Phobius"/>
    </source>
</evidence>
<gene>
    <name evidence="3" type="ORF">HHK36_020909</name>
</gene>
<keyword evidence="4" id="KW-1185">Reference proteome</keyword>
<reference evidence="3 4" key="1">
    <citation type="submission" date="2020-04" db="EMBL/GenBank/DDBJ databases">
        <title>Plant Genome Project.</title>
        <authorList>
            <person name="Zhang R.-G."/>
        </authorList>
    </citation>
    <scope>NUCLEOTIDE SEQUENCE [LARGE SCALE GENOMIC DNA]</scope>
    <source>
        <strain evidence="3">YNK0</strain>
        <tissue evidence="3">Leaf</tissue>
    </source>
</reference>
<dbReference type="Proteomes" id="UP000655225">
    <property type="component" value="Unassembled WGS sequence"/>
</dbReference>
<evidence type="ECO:0000256" key="1">
    <source>
        <dbReference type="SAM" id="MobiDB-lite"/>
    </source>
</evidence>
<accession>A0A834YUS7</accession>
<feature type="region of interest" description="Disordered" evidence="1">
    <location>
        <begin position="1"/>
        <end position="26"/>
    </location>
</feature>
<dbReference type="OMA" id="NRMLFLC"/>
<dbReference type="EMBL" id="JABCRI010000014">
    <property type="protein sequence ID" value="KAF8394692.1"/>
    <property type="molecule type" value="Genomic_DNA"/>
</dbReference>
<evidence type="ECO:0000313" key="3">
    <source>
        <dbReference type="EMBL" id="KAF8394692.1"/>
    </source>
</evidence>
<keyword evidence="2" id="KW-1133">Transmembrane helix</keyword>